<organism evidence="2 3">
    <name type="scientific">Thalassoglobus neptunius</name>
    <dbReference type="NCBI Taxonomy" id="1938619"/>
    <lineage>
        <taxon>Bacteria</taxon>
        <taxon>Pseudomonadati</taxon>
        <taxon>Planctomycetota</taxon>
        <taxon>Planctomycetia</taxon>
        <taxon>Planctomycetales</taxon>
        <taxon>Planctomycetaceae</taxon>
        <taxon>Thalassoglobus</taxon>
    </lineage>
</organism>
<dbReference type="AlphaFoldDB" id="A0A5C5X3B9"/>
<dbReference type="OrthoDB" id="9800130at2"/>
<keyword evidence="1" id="KW-1133">Transmembrane helix</keyword>
<feature type="transmembrane region" description="Helical" evidence="1">
    <location>
        <begin position="24"/>
        <end position="48"/>
    </location>
</feature>
<dbReference type="EMBL" id="SIHI01000001">
    <property type="protein sequence ID" value="TWT57298.1"/>
    <property type="molecule type" value="Genomic_DNA"/>
</dbReference>
<comment type="caution">
    <text evidence="2">The sequence shown here is derived from an EMBL/GenBank/DDBJ whole genome shotgun (WGS) entry which is preliminary data.</text>
</comment>
<proteinExistence type="predicted"/>
<dbReference type="RefSeq" id="WP_146507147.1">
    <property type="nucleotide sequence ID" value="NZ_SIHI01000001.1"/>
</dbReference>
<name>A0A5C5X3B9_9PLAN</name>
<gene>
    <name evidence="2" type="ORF">KOR42_06580</name>
</gene>
<accession>A0A5C5X3B9</accession>
<protein>
    <submittedName>
        <fullName evidence="2">Putative transmembrane protein (PGPGW)</fullName>
    </submittedName>
</protein>
<feature type="transmembrane region" description="Helical" evidence="1">
    <location>
        <begin position="92"/>
        <end position="111"/>
    </location>
</feature>
<evidence type="ECO:0000313" key="2">
    <source>
        <dbReference type="EMBL" id="TWT57298.1"/>
    </source>
</evidence>
<keyword evidence="1" id="KW-0472">Membrane</keyword>
<dbReference type="Proteomes" id="UP000317243">
    <property type="component" value="Unassembled WGS sequence"/>
</dbReference>
<evidence type="ECO:0000256" key="1">
    <source>
        <dbReference type="SAM" id="Phobius"/>
    </source>
</evidence>
<feature type="transmembrane region" description="Helical" evidence="1">
    <location>
        <begin position="68"/>
        <end position="86"/>
    </location>
</feature>
<dbReference type="InterPro" id="IPR019099">
    <property type="entry name" value="Uncharacterised_PGPGW_TM"/>
</dbReference>
<reference evidence="2 3" key="1">
    <citation type="submission" date="2019-02" db="EMBL/GenBank/DDBJ databases">
        <title>Deep-cultivation of Planctomycetes and their phenomic and genomic characterization uncovers novel biology.</title>
        <authorList>
            <person name="Wiegand S."/>
            <person name="Jogler M."/>
            <person name="Boedeker C."/>
            <person name="Pinto D."/>
            <person name="Vollmers J."/>
            <person name="Rivas-Marin E."/>
            <person name="Kohn T."/>
            <person name="Peeters S.H."/>
            <person name="Heuer A."/>
            <person name="Rast P."/>
            <person name="Oberbeckmann S."/>
            <person name="Bunk B."/>
            <person name="Jeske O."/>
            <person name="Meyerdierks A."/>
            <person name="Storesund J.E."/>
            <person name="Kallscheuer N."/>
            <person name="Luecker S."/>
            <person name="Lage O.M."/>
            <person name="Pohl T."/>
            <person name="Merkel B.J."/>
            <person name="Hornburger P."/>
            <person name="Mueller R.-W."/>
            <person name="Bruemmer F."/>
            <person name="Labrenz M."/>
            <person name="Spormann A.M."/>
            <person name="Op Den Camp H."/>
            <person name="Overmann J."/>
            <person name="Amann R."/>
            <person name="Jetten M.S.M."/>
            <person name="Mascher T."/>
            <person name="Medema M.H."/>
            <person name="Devos D.P."/>
            <person name="Kaster A.-K."/>
            <person name="Ovreas L."/>
            <person name="Rohde M."/>
            <person name="Galperin M.Y."/>
            <person name="Jogler C."/>
        </authorList>
    </citation>
    <scope>NUCLEOTIDE SEQUENCE [LARGE SCALE GENOMIC DNA]</scope>
    <source>
        <strain evidence="2 3">KOR42</strain>
    </source>
</reference>
<keyword evidence="3" id="KW-1185">Reference proteome</keyword>
<dbReference type="Pfam" id="PF09656">
    <property type="entry name" value="PGPGW"/>
    <property type="match status" value="1"/>
</dbReference>
<sequence length="148" mass="16630">MDTLAEGPPAPESGHFLLAWLQNWGGWVAAGSLLVFVLSLWGVSWLILNLPPDYFLRERPRWGHAHPVVHLIILILRNLIGGVLVISGVAMLVLPGQGILTILLGISLMSFPGKKRLTDWILRRKSLQKTMNWIRKSRGRPPLQFSEK</sequence>
<evidence type="ECO:0000313" key="3">
    <source>
        <dbReference type="Proteomes" id="UP000317243"/>
    </source>
</evidence>
<keyword evidence="1 2" id="KW-0812">Transmembrane</keyword>